<name>A0ABR9HIK9_9ACTN</name>
<evidence type="ECO:0000259" key="7">
    <source>
        <dbReference type="Pfam" id="PF00326"/>
    </source>
</evidence>
<feature type="compositionally biased region" description="Pro residues" evidence="6">
    <location>
        <begin position="435"/>
        <end position="446"/>
    </location>
</feature>
<dbReference type="SUPFAM" id="SSF50993">
    <property type="entry name" value="Peptidase/esterase 'gauge' domain"/>
    <property type="match status" value="1"/>
</dbReference>
<accession>A0ABR9HIK9</accession>
<dbReference type="Gene3D" id="2.130.10.120">
    <property type="entry name" value="Prolyl oligopeptidase, N-terminal domain"/>
    <property type="match status" value="1"/>
</dbReference>
<dbReference type="EC" id="3.4.21.26" evidence="2"/>
<evidence type="ECO:0000256" key="2">
    <source>
        <dbReference type="ARBA" id="ARBA00011897"/>
    </source>
</evidence>
<evidence type="ECO:0000313" key="9">
    <source>
        <dbReference type="EMBL" id="MBE1458801.1"/>
    </source>
</evidence>
<sequence length="757" mass="80215">MVRNRAPGAALAPEPLSVVDTLHGRPVPDPYRWLETADSPETLRWLAERDREYRRQAATWPLREHLAERIRTLVDTDLWSPPVHRPGALFGTVRPAGSEHPRLVVWPDAPGPADPPVSADATGPASPRAPLDPPPSPRTVHDPCAEDPTGRTTLDAWEPSPDGRLVALQTSSGGVERGELRVLRVDTGAPVGPTVTGVRYSHVAWLPGPGRSFYYVRRDGARGVRGVWLRRVADGAESLVYSCAGAGTVPGVRVLGERWLLVTESHGTGHRTDLWLADLTASPPQRPEFRPVQAGPEAETEARLGPDGLLYLRTTLDAPHRRICALDPAAPASGLSPEHWREVVAEDPGAVLDAFCPHGGADGTALLVVRTRLGTSEATVHGTAAGARGRTVELPGEGMVSGPVAAPDGTLYFGYADVATQQRVLRLAPGSHEPAPWPALRPPPPNTSDAPGASDARAGPDARGSSGEQEAAGRSVTAGAPPSPAVERTVVWCRSEDGTRVPVTVFDASGERSPGPTILHAYGGFGRPRQFGFSATVLAWLLSGGRYAVAHVRGGGDAGRRWHLEGSGRHKPRAVQDLVASADALVRTGRCTRDQLCLSGGSAGGLLVLAAATARPDLCAAVIASAPLADMARFERMGLGRMWTREFGTVSDPDDFAALMSYSPYHRALDGALRTPGLRYPSVLLTGFDGDTRTDAAHPRKMCAALLAAAGDRWERPAALLRYERDVGHGPRSVSRAVGLAADAHAFAAHRTGLTGR</sequence>
<dbReference type="InterPro" id="IPR051167">
    <property type="entry name" value="Prolyl_oligopep/macrocyclase"/>
</dbReference>
<evidence type="ECO:0000313" key="10">
    <source>
        <dbReference type="Proteomes" id="UP000598217"/>
    </source>
</evidence>
<protein>
    <recommendedName>
        <fullName evidence="2">prolyl oligopeptidase</fullName>
        <ecNumber evidence="2">3.4.21.26</ecNumber>
    </recommendedName>
</protein>
<dbReference type="SUPFAM" id="SSF53474">
    <property type="entry name" value="alpha/beta-Hydrolases"/>
    <property type="match status" value="1"/>
</dbReference>
<dbReference type="GO" id="GO:0004252">
    <property type="term" value="F:serine-type endopeptidase activity"/>
    <property type="evidence" value="ECO:0007669"/>
    <property type="project" value="UniProtKB-EC"/>
</dbReference>
<dbReference type="Pfam" id="PF02897">
    <property type="entry name" value="Peptidase_S9_N"/>
    <property type="match status" value="1"/>
</dbReference>
<dbReference type="Proteomes" id="UP000598217">
    <property type="component" value="Unassembled WGS sequence"/>
</dbReference>
<dbReference type="PANTHER" id="PTHR42881:SF2">
    <property type="entry name" value="PROLYL ENDOPEPTIDASE"/>
    <property type="match status" value="1"/>
</dbReference>
<evidence type="ECO:0000256" key="6">
    <source>
        <dbReference type="SAM" id="MobiDB-lite"/>
    </source>
</evidence>
<dbReference type="PRINTS" id="PR00862">
    <property type="entry name" value="PROLIGOPTASE"/>
</dbReference>
<dbReference type="RefSeq" id="WP_191271684.1">
    <property type="nucleotide sequence ID" value="NZ_BMXJ01000005.1"/>
</dbReference>
<keyword evidence="4 9" id="KW-0378">Hydrolase</keyword>
<gene>
    <name evidence="9" type="ORF">H4W79_003015</name>
</gene>
<dbReference type="PANTHER" id="PTHR42881">
    <property type="entry name" value="PROLYL ENDOPEPTIDASE"/>
    <property type="match status" value="1"/>
</dbReference>
<feature type="region of interest" description="Disordered" evidence="6">
    <location>
        <begin position="429"/>
        <end position="484"/>
    </location>
</feature>
<evidence type="ECO:0000256" key="5">
    <source>
        <dbReference type="ARBA" id="ARBA00022825"/>
    </source>
</evidence>
<evidence type="ECO:0000256" key="1">
    <source>
        <dbReference type="ARBA" id="ARBA00001070"/>
    </source>
</evidence>
<proteinExistence type="predicted"/>
<feature type="domain" description="Peptidase S9 prolyl oligopeptidase catalytic" evidence="7">
    <location>
        <begin position="533"/>
        <end position="752"/>
    </location>
</feature>
<evidence type="ECO:0000256" key="4">
    <source>
        <dbReference type="ARBA" id="ARBA00022801"/>
    </source>
</evidence>
<feature type="domain" description="Peptidase S9A N-terminal" evidence="8">
    <location>
        <begin position="17"/>
        <end position="420"/>
    </location>
</feature>
<reference evidence="9 10" key="1">
    <citation type="submission" date="2020-10" db="EMBL/GenBank/DDBJ databases">
        <title>Sequencing the genomes of 1000 actinobacteria strains.</title>
        <authorList>
            <person name="Klenk H.-P."/>
        </authorList>
    </citation>
    <scope>NUCLEOTIDE SEQUENCE [LARGE SCALE GENOMIC DNA]</scope>
    <source>
        <strain evidence="9 10">DSM 45157</strain>
    </source>
</reference>
<dbReference type="InterPro" id="IPR023302">
    <property type="entry name" value="Pept_S9A_N"/>
</dbReference>
<keyword evidence="3" id="KW-0645">Protease</keyword>
<evidence type="ECO:0000259" key="8">
    <source>
        <dbReference type="Pfam" id="PF02897"/>
    </source>
</evidence>
<evidence type="ECO:0000256" key="3">
    <source>
        <dbReference type="ARBA" id="ARBA00022670"/>
    </source>
</evidence>
<dbReference type="EMBL" id="JADBDY010000001">
    <property type="protein sequence ID" value="MBE1458801.1"/>
    <property type="molecule type" value="Genomic_DNA"/>
</dbReference>
<comment type="caution">
    <text evidence="9">The sequence shown here is derived from an EMBL/GenBank/DDBJ whole genome shotgun (WGS) entry which is preliminary data.</text>
</comment>
<keyword evidence="5" id="KW-0720">Serine protease</keyword>
<feature type="region of interest" description="Disordered" evidence="6">
    <location>
        <begin position="285"/>
        <end position="304"/>
    </location>
</feature>
<comment type="catalytic activity">
    <reaction evidence="1">
        <text>Hydrolysis of Pro-|-Xaa &gt;&gt; Ala-|-Xaa in oligopeptides.</text>
        <dbReference type="EC" id="3.4.21.26"/>
    </reaction>
</comment>
<organism evidence="9 10">
    <name type="scientific">Nocardiopsis terrae</name>
    <dbReference type="NCBI Taxonomy" id="372655"/>
    <lineage>
        <taxon>Bacteria</taxon>
        <taxon>Bacillati</taxon>
        <taxon>Actinomycetota</taxon>
        <taxon>Actinomycetes</taxon>
        <taxon>Streptosporangiales</taxon>
        <taxon>Nocardiopsidaceae</taxon>
        <taxon>Nocardiopsis</taxon>
    </lineage>
</organism>
<dbReference type="InterPro" id="IPR029058">
    <property type="entry name" value="AB_hydrolase_fold"/>
</dbReference>
<keyword evidence="10" id="KW-1185">Reference proteome</keyword>
<dbReference type="Pfam" id="PF00326">
    <property type="entry name" value="Peptidase_S9"/>
    <property type="match status" value="1"/>
</dbReference>
<dbReference type="Gene3D" id="3.40.50.1820">
    <property type="entry name" value="alpha/beta hydrolase"/>
    <property type="match status" value="2"/>
</dbReference>
<dbReference type="InterPro" id="IPR002470">
    <property type="entry name" value="Peptidase_S9A"/>
</dbReference>
<dbReference type="InterPro" id="IPR001375">
    <property type="entry name" value="Peptidase_S9_cat"/>
</dbReference>
<feature type="region of interest" description="Disordered" evidence="6">
    <location>
        <begin position="101"/>
        <end position="161"/>
    </location>
</feature>